<feature type="transmembrane region" description="Helical" evidence="13">
    <location>
        <begin position="6"/>
        <end position="26"/>
    </location>
</feature>
<keyword evidence="4" id="KW-0349">Heme</keyword>
<evidence type="ECO:0000256" key="6">
    <source>
        <dbReference type="ARBA" id="ARBA00022723"/>
    </source>
</evidence>
<feature type="domain" description="NarG-like" evidence="14">
    <location>
        <begin position="7"/>
        <end position="225"/>
    </location>
</feature>
<name>A0ABW6KS23_9ACTN</name>
<keyword evidence="7" id="KW-0249">Electron transport</keyword>
<feature type="transmembrane region" description="Helical" evidence="13">
    <location>
        <begin position="47"/>
        <end position="69"/>
    </location>
</feature>
<evidence type="ECO:0000313" key="16">
    <source>
        <dbReference type="Proteomes" id="UP001601197"/>
    </source>
</evidence>
<evidence type="ECO:0000256" key="2">
    <source>
        <dbReference type="ARBA" id="ARBA00022448"/>
    </source>
</evidence>
<evidence type="ECO:0000256" key="5">
    <source>
        <dbReference type="ARBA" id="ARBA00022692"/>
    </source>
</evidence>
<dbReference type="SUPFAM" id="SSF103501">
    <property type="entry name" value="Respiratory nitrate reductase 1 gamma chain"/>
    <property type="match status" value="1"/>
</dbReference>
<feature type="transmembrane region" description="Helical" evidence="13">
    <location>
        <begin position="123"/>
        <end position="143"/>
    </location>
</feature>
<gene>
    <name evidence="15" type="primary">narI</name>
    <name evidence="15" type="ORF">ACFYNZ_09380</name>
</gene>
<accession>A0ABW6KS23</accession>
<dbReference type="PANTHER" id="PTHR30598">
    <property type="entry name" value="NITRATE REDUCTASE PRIVATE CHAPERONE, REDOX ENZYME MATURATION PROTEIN REMP FAMILY"/>
    <property type="match status" value="1"/>
</dbReference>
<keyword evidence="8 13" id="KW-1133">Transmembrane helix</keyword>
<keyword evidence="12 13" id="KW-0472">Membrane</keyword>
<dbReference type="Gene3D" id="1.20.950.20">
    <property type="entry name" value="Transmembrane di-heme cytochromes, Chain C"/>
    <property type="match status" value="1"/>
</dbReference>
<evidence type="ECO:0000256" key="8">
    <source>
        <dbReference type="ARBA" id="ARBA00022989"/>
    </source>
</evidence>
<dbReference type="EMBL" id="JBIAFJ010000005">
    <property type="protein sequence ID" value="MFE9169725.1"/>
    <property type="molecule type" value="Genomic_DNA"/>
</dbReference>
<evidence type="ECO:0000256" key="7">
    <source>
        <dbReference type="ARBA" id="ARBA00022982"/>
    </source>
</evidence>
<comment type="caution">
    <text evidence="15">The sequence shown here is derived from an EMBL/GenBank/DDBJ whole genome shotgun (WGS) entry which is preliminary data.</text>
</comment>
<comment type="subcellular location">
    <subcellularLocation>
        <location evidence="1">Cell membrane</location>
        <topology evidence="1">Multi-pass membrane protein</topology>
    </subcellularLocation>
</comment>
<dbReference type="PANTHER" id="PTHR30598:SF3">
    <property type="entry name" value="RESPIRATORY NITRATE REDUCTASE 1 GAMMA CHAIN"/>
    <property type="match status" value="1"/>
</dbReference>
<keyword evidence="6" id="KW-0479">Metal-binding</keyword>
<evidence type="ECO:0000256" key="13">
    <source>
        <dbReference type="SAM" id="Phobius"/>
    </source>
</evidence>
<dbReference type="InterPro" id="IPR023234">
    <property type="entry name" value="NarG-like_domain"/>
</dbReference>
<organism evidence="15 16">
    <name type="scientific">Streptomyces kebangsaanensis</name>
    <dbReference type="NCBI Taxonomy" id="864058"/>
    <lineage>
        <taxon>Bacteria</taxon>
        <taxon>Bacillati</taxon>
        <taxon>Actinomycetota</taxon>
        <taxon>Actinomycetes</taxon>
        <taxon>Kitasatosporales</taxon>
        <taxon>Streptomycetaceae</taxon>
        <taxon>Streptomyces</taxon>
    </lineage>
</organism>
<dbReference type="InterPro" id="IPR051936">
    <property type="entry name" value="Heme-iron_electron_transfer"/>
</dbReference>
<keyword evidence="16" id="KW-1185">Reference proteome</keyword>
<evidence type="ECO:0000256" key="9">
    <source>
        <dbReference type="ARBA" id="ARBA00023002"/>
    </source>
</evidence>
<evidence type="ECO:0000256" key="11">
    <source>
        <dbReference type="ARBA" id="ARBA00023063"/>
    </source>
</evidence>
<evidence type="ECO:0000256" key="4">
    <source>
        <dbReference type="ARBA" id="ARBA00022617"/>
    </source>
</evidence>
<dbReference type="RefSeq" id="WP_388345190.1">
    <property type="nucleotide sequence ID" value="NZ_JBIAFJ010000005.1"/>
</dbReference>
<dbReference type="Proteomes" id="UP001601197">
    <property type="component" value="Unassembled WGS sequence"/>
</dbReference>
<protein>
    <submittedName>
        <fullName evidence="15">Respiratory nitrate reductase subunit gamma</fullName>
    </submittedName>
</protein>
<sequence>MSSWDLWWWVILPYLALVTFVVGHVWRWRYDRFGWTSRSTQLQERRLLKWGGPLFHYGTFAAIVGHVLGILVPESFTRWLGIPENVYRWFSSIGGTVAALAVIAGVAVLAFRRTAVPRVRSTTSAVDWIALVLLAVVIVLGAIPTMGINLFGSGYDYRQSVALWFRGLFAGDPDVRAVSHAPLIYQVHATAAWAILAVWPFTRLVHAWSYPLWYLWRPYVLYRGRVPTHPTEPGTSGRRWRRIGAGY</sequence>
<keyword evidence="9" id="KW-0560">Oxidoreductase</keyword>
<feature type="transmembrane region" description="Helical" evidence="13">
    <location>
        <begin position="89"/>
        <end position="111"/>
    </location>
</feature>
<keyword evidence="2" id="KW-0813">Transport</keyword>
<evidence type="ECO:0000256" key="1">
    <source>
        <dbReference type="ARBA" id="ARBA00004651"/>
    </source>
</evidence>
<evidence type="ECO:0000256" key="3">
    <source>
        <dbReference type="ARBA" id="ARBA00022475"/>
    </source>
</evidence>
<dbReference type="InterPro" id="IPR003816">
    <property type="entry name" value="Nitrate_red_gam"/>
</dbReference>
<evidence type="ECO:0000313" key="15">
    <source>
        <dbReference type="EMBL" id="MFE9169725.1"/>
    </source>
</evidence>
<keyword evidence="11" id="KW-0534">Nitrate assimilation</keyword>
<reference evidence="15 16" key="1">
    <citation type="submission" date="2024-10" db="EMBL/GenBank/DDBJ databases">
        <title>The Natural Products Discovery Center: Release of the First 8490 Sequenced Strains for Exploring Actinobacteria Biosynthetic Diversity.</title>
        <authorList>
            <person name="Kalkreuter E."/>
            <person name="Kautsar S.A."/>
            <person name="Yang D."/>
            <person name="Bader C.D."/>
            <person name="Teijaro C.N."/>
            <person name="Fluegel L."/>
            <person name="Davis C.M."/>
            <person name="Simpson J.R."/>
            <person name="Lauterbach L."/>
            <person name="Steele A.D."/>
            <person name="Gui C."/>
            <person name="Meng S."/>
            <person name="Li G."/>
            <person name="Viehrig K."/>
            <person name="Ye F."/>
            <person name="Su P."/>
            <person name="Kiefer A.F."/>
            <person name="Nichols A."/>
            <person name="Cepeda A.J."/>
            <person name="Yan W."/>
            <person name="Fan B."/>
            <person name="Jiang Y."/>
            <person name="Adhikari A."/>
            <person name="Zheng C.-J."/>
            <person name="Schuster L."/>
            <person name="Cowan T.M."/>
            <person name="Smanski M.J."/>
            <person name="Chevrette M.G."/>
            <person name="De Carvalho L.P.S."/>
            <person name="Shen B."/>
        </authorList>
    </citation>
    <scope>NUCLEOTIDE SEQUENCE [LARGE SCALE GENOMIC DNA]</scope>
    <source>
        <strain evidence="15 16">NPDC007147</strain>
    </source>
</reference>
<dbReference type="NCBIfam" id="TIGR00351">
    <property type="entry name" value="narI"/>
    <property type="match status" value="1"/>
</dbReference>
<proteinExistence type="predicted"/>
<evidence type="ECO:0000256" key="12">
    <source>
        <dbReference type="ARBA" id="ARBA00023136"/>
    </source>
</evidence>
<evidence type="ECO:0000256" key="10">
    <source>
        <dbReference type="ARBA" id="ARBA00023004"/>
    </source>
</evidence>
<keyword evidence="10" id="KW-0408">Iron</keyword>
<dbReference type="Pfam" id="PF02665">
    <property type="entry name" value="Nitrate_red_gam"/>
    <property type="match status" value="1"/>
</dbReference>
<dbReference type="InterPro" id="IPR036197">
    <property type="entry name" value="NarG-like_sf"/>
</dbReference>
<evidence type="ECO:0000259" key="14">
    <source>
        <dbReference type="Pfam" id="PF02665"/>
    </source>
</evidence>
<keyword evidence="5 13" id="KW-0812">Transmembrane</keyword>
<keyword evidence="3" id="KW-1003">Cell membrane</keyword>